<dbReference type="AlphaFoldDB" id="W4LU64"/>
<protein>
    <recommendedName>
        <fullName evidence="1">IstB-like ATP-binding domain-containing protein</fullName>
    </recommendedName>
</protein>
<sequence length="83" mass="9260">MAEPLFPHLEASGKKTQQGSHLFFQVISARHQHKSTVITTNLPFADWGKVFDSTTVATAIADRLVYNSEVLILGGESYRRKLT</sequence>
<accession>W4LU64</accession>
<keyword evidence="3" id="KW-1185">Reference proteome</keyword>
<name>W4LU64_ENTF1</name>
<feature type="domain" description="IstB-like ATP-binding" evidence="1">
    <location>
        <begin position="17"/>
        <end position="81"/>
    </location>
</feature>
<dbReference type="GO" id="GO:0005524">
    <property type="term" value="F:ATP binding"/>
    <property type="evidence" value="ECO:0007669"/>
    <property type="project" value="InterPro"/>
</dbReference>
<evidence type="ECO:0000313" key="3">
    <source>
        <dbReference type="Proteomes" id="UP000019141"/>
    </source>
</evidence>
<dbReference type="InterPro" id="IPR027417">
    <property type="entry name" value="P-loop_NTPase"/>
</dbReference>
<gene>
    <name evidence="2" type="ORF">ETSY1_09315</name>
</gene>
<organism evidence="2 3">
    <name type="scientific">Entotheonella factor</name>
    <dbReference type="NCBI Taxonomy" id="1429438"/>
    <lineage>
        <taxon>Bacteria</taxon>
        <taxon>Pseudomonadati</taxon>
        <taxon>Nitrospinota/Tectimicrobiota group</taxon>
        <taxon>Candidatus Tectimicrobiota</taxon>
        <taxon>Candidatus Entotheonellia</taxon>
        <taxon>Candidatus Entotheonellales</taxon>
        <taxon>Candidatus Entotheonellaceae</taxon>
        <taxon>Candidatus Entotheonella</taxon>
    </lineage>
</organism>
<proteinExistence type="predicted"/>
<dbReference type="Pfam" id="PF01695">
    <property type="entry name" value="IstB_IS21"/>
    <property type="match status" value="1"/>
</dbReference>
<evidence type="ECO:0000259" key="1">
    <source>
        <dbReference type="Pfam" id="PF01695"/>
    </source>
</evidence>
<comment type="caution">
    <text evidence="2">The sequence shown here is derived from an EMBL/GenBank/DDBJ whole genome shotgun (WGS) entry which is preliminary data.</text>
</comment>
<dbReference type="InterPro" id="IPR002611">
    <property type="entry name" value="IstB_ATP-bd"/>
</dbReference>
<dbReference type="Gene3D" id="3.40.50.300">
    <property type="entry name" value="P-loop containing nucleotide triphosphate hydrolases"/>
    <property type="match status" value="1"/>
</dbReference>
<reference evidence="2 3" key="1">
    <citation type="journal article" date="2014" name="Nature">
        <title>An environmental bacterial taxon with a large and distinct metabolic repertoire.</title>
        <authorList>
            <person name="Wilson M.C."/>
            <person name="Mori T."/>
            <person name="Ruckert C."/>
            <person name="Uria A.R."/>
            <person name="Helf M.J."/>
            <person name="Takada K."/>
            <person name="Gernert C."/>
            <person name="Steffens U.A."/>
            <person name="Heycke N."/>
            <person name="Schmitt S."/>
            <person name="Rinke C."/>
            <person name="Helfrich E.J."/>
            <person name="Brachmann A.O."/>
            <person name="Gurgui C."/>
            <person name="Wakimoto T."/>
            <person name="Kracht M."/>
            <person name="Crusemann M."/>
            <person name="Hentschel U."/>
            <person name="Abe I."/>
            <person name="Matsunaga S."/>
            <person name="Kalinowski J."/>
            <person name="Takeyama H."/>
            <person name="Piel J."/>
        </authorList>
    </citation>
    <scope>NUCLEOTIDE SEQUENCE [LARGE SCALE GENOMIC DNA]</scope>
    <source>
        <strain evidence="3">TSY1</strain>
    </source>
</reference>
<dbReference type="Proteomes" id="UP000019141">
    <property type="component" value="Unassembled WGS sequence"/>
</dbReference>
<dbReference type="HOGENOM" id="CLU_2536320_0_0_7"/>
<dbReference type="EMBL" id="AZHW01000284">
    <property type="protein sequence ID" value="ETX00962.1"/>
    <property type="molecule type" value="Genomic_DNA"/>
</dbReference>
<evidence type="ECO:0000313" key="2">
    <source>
        <dbReference type="EMBL" id="ETX00962.1"/>
    </source>
</evidence>